<dbReference type="GO" id="GO:0017004">
    <property type="term" value="P:cytochrome complex assembly"/>
    <property type="evidence" value="ECO:0007669"/>
    <property type="project" value="UniProtKB-KW"/>
</dbReference>
<keyword evidence="3" id="KW-0201">Cytochrome c-type biogenesis</keyword>
<dbReference type="InterPro" id="IPR002541">
    <property type="entry name" value="Cyt_c_assembly"/>
</dbReference>
<feature type="domain" description="ResB-like" evidence="8">
    <location>
        <begin position="339"/>
        <end position="414"/>
    </location>
</feature>
<dbReference type="InterPro" id="IPR045062">
    <property type="entry name" value="Cyt_c_biogenesis_CcsA/CcmC"/>
</dbReference>
<evidence type="ECO:0000313" key="9">
    <source>
        <dbReference type="EMBL" id="QWG04942.1"/>
    </source>
</evidence>
<evidence type="ECO:0000313" key="10">
    <source>
        <dbReference type="Proteomes" id="UP000678679"/>
    </source>
</evidence>
<evidence type="ECO:0000256" key="3">
    <source>
        <dbReference type="ARBA" id="ARBA00022748"/>
    </source>
</evidence>
<feature type="transmembrane region" description="Helical" evidence="6">
    <location>
        <begin position="76"/>
        <end position="94"/>
    </location>
</feature>
<evidence type="ECO:0000259" key="7">
    <source>
        <dbReference type="Pfam" id="PF01578"/>
    </source>
</evidence>
<keyword evidence="4 6" id="KW-1133">Transmembrane helix</keyword>
<dbReference type="GO" id="GO:0020037">
    <property type="term" value="F:heme binding"/>
    <property type="evidence" value="ECO:0007669"/>
    <property type="project" value="InterPro"/>
</dbReference>
<name>A0AAX1NEQ4_9BACT</name>
<dbReference type="Pfam" id="PF05140">
    <property type="entry name" value="ResB"/>
    <property type="match status" value="2"/>
</dbReference>
<sequence>MKKIFKFLFSNELTLVALFSYAVAMGVATFVENDYGTPAAREMVYNALWFEILQVILGINFIGNIKKYKLFRKEKAAVFTFHIAFIIILLGAFITRNFGYEGNMHIREGQSSNQLISLDRYFNAHIHSASANKEFNRKSTFTQLHQPNFEWKEEINGDQIKVTPKMFVPDAVQTVIEGGADDAVIEVVTASESGRKSVFLAKGKSMFVNGQEITFNNPNKGAINIREKGVDYTIETPQPIGFFIMADQSTGSVDDGIESKLQKEALYTMGDFRFVIKDIHEGLKLGYSPATTKKMKEQAADLLFVDVTVNDETKEVILASLSGVVTPFKEVVIGGYTIDVSFGPQVTELPFSLFLNHFEMERYPGSTNPSAYSSEVIVQDGDVSYPYTIFMNNVLDHSGYRFFQASFDQDEKGTILSVNQDRPGTIVTYIGYLLMTVAMVLSMFEKKSRFRLVSGKLSKLKAQSVTLLLMGAAVLSSHQLKAQTEVAEHPNQEKVEVQETPQFVDRSQHVDGEHSKLFGSLIVQDMDGRLKPVNTLSSEFLRKLTRKTTYKMVYKDGAEEKMNSDQLFLALQMDPGYWQSMPIIKVDKDAGKGVFDLLDMEQKPMVSFNDLINNEGDYLLRAAVDDAQKKKPSERGEFDKELIKIDERFNILYQGLSGNYLKIFPVPNDPDHNWFNANFMGSPFAQEDSTFVRNITKMYFMEILKARESKDWSQVNQNLEYIRLFQQKMGEDIYPTDNAIKMELLYNKMNIFNNLFPIYWMLGIYLLGVALWKVFKVNTASNRAYTIGVILQMVAFGFFTCNLLLRWYIAQYPPWTNGYEMLILVAWALFLFGFFFYKKSDFILPLVSLFGGTLLFVSFLDWLNPEITNLVPVLKSYWLKIHVAIIVSSYAPLALSALLGFINLIFITIRNEKFKKPILELTYVSELSMTIGLYMLAVGTFLGGVWANESWGRYWGWDPKETWALISVIVYSVVLHLRLVPALKGNYTFNLASLLAFSSIVMTSFGVNYYLTGLHSYATGDPVPVPTFVYYVVAMVFTLAVAAYYRNQKKI</sequence>
<feature type="transmembrane region" description="Helical" evidence="6">
    <location>
        <begin position="1028"/>
        <end position="1045"/>
    </location>
</feature>
<feature type="transmembrane region" description="Helical" evidence="6">
    <location>
        <begin position="43"/>
        <end position="64"/>
    </location>
</feature>
<feature type="transmembrane region" description="Helical" evidence="6">
    <location>
        <begin position="842"/>
        <end position="863"/>
    </location>
</feature>
<dbReference type="EMBL" id="CP076133">
    <property type="protein sequence ID" value="QWG04942.1"/>
    <property type="molecule type" value="Genomic_DNA"/>
</dbReference>
<protein>
    <submittedName>
        <fullName evidence="9">Cytochrome c biogenesis protein CcsA</fullName>
    </submittedName>
</protein>
<keyword evidence="10" id="KW-1185">Reference proteome</keyword>
<dbReference type="PANTHER" id="PTHR30071:SF1">
    <property type="entry name" value="CYTOCHROME B_B6 PROTEIN-RELATED"/>
    <property type="match status" value="1"/>
</dbReference>
<feature type="domain" description="Cytochrome c assembly protein" evidence="7">
    <location>
        <begin position="815"/>
        <end position="1015"/>
    </location>
</feature>
<feature type="transmembrane region" description="Helical" evidence="6">
    <location>
        <begin position="883"/>
        <end position="909"/>
    </location>
</feature>
<reference evidence="9 10" key="1">
    <citation type="submission" date="2021-05" db="EMBL/GenBank/DDBJ databases">
        <title>Comparative genomic studies on the polysaccharide-degrading batcterial strains of the Flammeovirga genus.</title>
        <authorList>
            <person name="Zewei F."/>
            <person name="Zheng Z."/>
            <person name="Yu L."/>
            <person name="Ruyue G."/>
            <person name="Yanhong M."/>
            <person name="Yuanyuan C."/>
            <person name="Jingyan G."/>
            <person name="Wenjun H."/>
        </authorList>
    </citation>
    <scope>NUCLEOTIDE SEQUENCE [LARGE SCALE GENOMIC DNA]</scope>
    <source>
        <strain evidence="9 10">NBRC:100898</strain>
    </source>
</reference>
<dbReference type="Proteomes" id="UP000678679">
    <property type="component" value="Chromosome 2"/>
</dbReference>
<feature type="transmembrane region" description="Helical" evidence="6">
    <location>
        <begin position="987"/>
        <end position="1008"/>
    </location>
</feature>
<evidence type="ECO:0000256" key="5">
    <source>
        <dbReference type="ARBA" id="ARBA00023136"/>
    </source>
</evidence>
<dbReference type="GO" id="GO:0005886">
    <property type="term" value="C:plasma membrane"/>
    <property type="evidence" value="ECO:0007669"/>
    <property type="project" value="TreeGrafter"/>
</dbReference>
<organism evidence="9 10">
    <name type="scientific">Flammeovirga yaeyamensis</name>
    <dbReference type="NCBI Taxonomy" id="367791"/>
    <lineage>
        <taxon>Bacteria</taxon>
        <taxon>Pseudomonadati</taxon>
        <taxon>Bacteroidota</taxon>
        <taxon>Cytophagia</taxon>
        <taxon>Cytophagales</taxon>
        <taxon>Flammeovirgaceae</taxon>
        <taxon>Flammeovirga</taxon>
    </lineage>
</organism>
<dbReference type="RefSeq" id="WP_169662361.1">
    <property type="nucleotide sequence ID" value="NZ_CP076133.1"/>
</dbReference>
<evidence type="ECO:0000259" key="8">
    <source>
        <dbReference type="Pfam" id="PF05140"/>
    </source>
</evidence>
<feature type="transmembrane region" description="Helical" evidence="6">
    <location>
        <begin position="962"/>
        <end position="980"/>
    </location>
</feature>
<feature type="transmembrane region" description="Helical" evidence="6">
    <location>
        <begin position="921"/>
        <end position="942"/>
    </location>
</feature>
<evidence type="ECO:0000256" key="6">
    <source>
        <dbReference type="SAM" id="Phobius"/>
    </source>
</evidence>
<feature type="transmembrane region" description="Helical" evidence="6">
    <location>
        <begin position="12"/>
        <end position="31"/>
    </location>
</feature>
<evidence type="ECO:0000256" key="2">
    <source>
        <dbReference type="ARBA" id="ARBA00022692"/>
    </source>
</evidence>
<proteinExistence type="predicted"/>
<feature type="transmembrane region" description="Helical" evidence="6">
    <location>
        <begin position="787"/>
        <end position="809"/>
    </location>
</feature>
<feature type="transmembrane region" description="Helical" evidence="6">
    <location>
        <begin position="821"/>
        <end position="837"/>
    </location>
</feature>
<dbReference type="Pfam" id="PF01578">
    <property type="entry name" value="Cytochrom_C_asm"/>
    <property type="match status" value="1"/>
</dbReference>
<keyword evidence="5 6" id="KW-0472">Membrane</keyword>
<accession>A0AAX1NEQ4</accession>
<feature type="domain" description="ResB-like" evidence="8">
    <location>
        <begin position="75"/>
        <end position="120"/>
    </location>
</feature>
<evidence type="ECO:0000256" key="1">
    <source>
        <dbReference type="ARBA" id="ARBA00004141"/>
    </source>
</evidence>
<dbReference type="KEGG" id="fya:KMW28_21195"/>
<feature type="transmembrane region" description="Helical" evidence="6">
    <location>
        <begin position="758"/>
        <end position="775"/>
    </location>
</feature>
<gene>
    <name evidence="9" type="primary">ccsA</name>
    <name evidence="9" type="ORF">KMW28_21195</name>
</gene>
<evidence type="ECO:0000256" key="4">
    <source>
        <dbReference type="ARBA" id="ARBA00022989"/>
    </source>
</evidence>
<keyword evidence="2 6" id="KW-0812">Transmembrane</keyword>
<dbReference type="InterPro" id="IPR007816">
    <property type="entry name" value="ResB-like_domain"/>
</dbReference>
<dbReference type="PANTHER" id="PTHR30071">
    <property type="entry name" value="HEME EXPORTER PROTEIN C"/>
    <property type="match status" value="1"/>
</dbReference>
<comment type="subcellular location">
    <subcellularLocation>
        <location evidence="1">Membrane</location>
        <topology evidence="1">Multi-pass membrane protein</topology>
    </subcellularLocation>
</comment>
<dbReference type="AlphaFoldDB" id="A0AAX1NEQ4"/>